<comment type="caution">
    <text evidence="3">The sequence shown here is derived from an EMBL/GenBank/DDBJ whole genome shotgun (WGS) entry which is preliminary data.</text>
</comment>
<accession>A0A7W7DHN9</accession>
<dbReference type="AlphaFoldDB" id="A0A7W7DHN9"/>
<feature type="transmembrane region" description="Helical" evidence="2">
    <location>
        <begin position="111"/>
        <end position="127"/>
    </location>
</feature>
<keyword evidence="4" id="KW-1185">Reference proteome</keyword>
<reference evidence="3 4" key="1">
    <citation type="submission" date="2020-08" db="EMBL/GenBank/DDBJ databases">
        <title>Sequencing the genomes of 1000 actinobacteria strains.</title>
        <authorList>
            <person name="Klenk H.-P."/>
        </authorList>
    </citation>
    <scope>NUCLEOTIDE SEQUENCE [LARGE SCALE GENOMIC DNA]</scope>
    <source>
        <strain evidence="3 4">DSM 40483</strain>
    </source>
</reference>
<name>A0A7W7DHN9_9ACTN</name>
<evidence type="ECO:0000256" key="1">
    <source>
        <dbReference type="SAM" id="MobiDB-lite"/>
    </source>
</evidence>
<feature type="transmembrane region" description="Helical" evidence="2">
    <location>
        <begin position="61"/>
        <end position="80"/>
    </location>
</feature>
<evidence type="ECO:0000256" key="2">
    <source>
        <dbReference type="SAM" id="Phobius"/>
    </source>
</evidence>
<organism evidence="3 4">
    <name type="scientific">Streptomyces luteogriseus</name>
    <dbReference type="NCBI Taxonomy" id="68233"/>
    <lineage>
        <taxon>Bacteria</taxon>
        <taxon>Bacillati</taxon>
        <taxon>Actinomycetota</taxon>
        <taxon>Actinomycetes</taxon>
        <taxon>Kitasatosporales</taxon>
        <taxon>Streptomycetaceae</taxon>
        <taxon>Streptomyces</taxon>
    </lineage>
</organism>
<dbReference type="Proteomes" id="UP000565089">
    <property type="component" value="Unassembled WGS sequence"/>
</dbReference>
<proteinExistence type="predicted"/>
<feature type="region of interest" description="Disordered" evidence="1">
    <location>
        <begin position="17"/>
        <end position="43"/>
    </location>
</feature>
<keyword evidence="2" id="KW-1133">Transmembrane helix</keyword>
<sequence>MPWLSGNDPALTFLRARSADQAPSSRAAGPRSGATGSGRGAVHTSRALAGRAAQDLPALQTATPALILLGVVAGLLIHALRRALLGPALRDGALPALHAPPLPRGRSTRWAGARAVALLILVVAGLLRDPLHVDTAARLLPPSAARPLGTDSLGRDVCAVRRQSGFGVPSVP</sequence>
<evidence type="ECO:0000313" key="4">
    <source>
        <dbReference type="Proteomes" id="UP000565089"/>
    </source>
</evidence>
<evidence type="ECO:0000313" key="3">
    <source>
        <dbReference type="EMBL" id="MBB4710740.1"/>
    </source>
</evidence>
<keyword evidence="2" id="KW-0472">Membrane</keyword>
<gene>
    <name evidence="3" type="ORF">BJ965_000622</name>
</gene>
<protein>
    <submittedName>
        <fullName evidence="3">Uncharacterized protein</fullName>
    </submittedName>
</protein>
<keyword evidence="2" id="KW-0812">Transmembrane</keyword>
<dbReference type="EMBL" id="JACHMS010000001">
    <property type="protein sequence ID" value="MBB4710740.1"/>
    <property type="molecule type" value="Genomic_DNA"/>
</dbReference>